<dbReference type="SUPFAM" id="SSF55785">
    <property type="entry name" value="PYP-like sensor domain (PAS domain)"/>
    <property type="match status" value="1"/>
</dbReference>
<dbReference type="Gene3D" id="3.30.450.40">
    <property type="match status" value="1"/>
</dbReference>
<protein>
    <recommendedName>
        <fullName evidence="2">histidine kinase</fullName>
        <ecNumber evidence="2">2.7.13.3</ecNumber>
    </recommendedName>
</protein>
<dbReference type="Proteomes" id="UP000613193">
    <property type="component" value="Unassembled WGS sequence"/>
</dbReference>
<dbReference type="SMART" id="SM00065">
    <property type="entry name" value="GAF"/>
    <property type="match status" value="1"/>
</dbReference>
<feature type="domain" description="PAC" evidence="3">
    <location>
        <begin position="237"/>
        <end position="290"/>
    </location>
</feature>
<dbReference type="Gene3D" id="3.30.450.20">
    <property type="entry name" value="PAS domain"/>
    <property type="match status" value="1"/>
</dbReference>
<evidence type="ECO:0000259" key="3">
    <source>
        <dbReference type="PROSITE" id="PS50113"/>
    </source>
</evidence>
<dbReference type="SUPFAM" id="SSF55781">
    <property type="entry name" value="GAF domain-like"/>
    <property type="match status" value="1"/>
</dbReference>
<evidence type="ECO:0000256" key="2">
    <source>
        <dbReference type="ARBA" id="ARBA00012438"/>
    </source>
</evidence>
<dbReference type="AlphaFoldDB" id="A0A934UMH5"/>
<dbReference type="PANTHER" id="PTHR43102:SF2">
    <property type="entry name" value="GAF DOMAIN-CONTAINING PROTEIN"/>
    <property type="match status" value="1"/>
</dbReference>
<evidence type="ECO:0000313" key="5">
    <source>
        <dbReference type="Proteomes" id="UP000613193"/>
    </source>
</evidence>
<dbReference type="GO" id="GO:0000155">
    <property type="term" value="F:phosphorelay sensor kinase activity"/>
    <property type="evidence" value="ECO:0007669"/>
    <property type="project" value="InterPro"/>
</dbReference>
<dbReference type="EMBL" id="JAEHFW010000001">
    <property type="protein sequence ID" value="MBK0378892.1"/>
    <property type="molecule type" value="Genomic_DNA"/>
</dbReference>
<gene>
    <name evidence="4" type="ORF">I5M19_06215</name>
</gene>
<evidence type="ECO:0000256" key="1">
    <source>
        <dbReference type="ARBA" id="ARBA00000085"/>
    </source>
</evidence>
<dbReference type="InterPro" id="IPR003018">
    <property type="entry name" value="GAF"/>
</dbReference>
<name>A0A934UMH5_9SPHI</name>
<comment type="catalytic activity">
    <reaction evidence="1">
        <text>ATP + protein L-histidine = ADP + protein N-phospho-L-histidine.</text>
        <dbReference type="EC" id="2.7.13.3"/>
    </reaction>
</comment>
<sequence length="373" mass="43037">MAVNRFLNLKMDTRQELQEIAELVAEICNTPAALITVMGHDTKYIKFTSANYNDDESHIWEDSFCAFLIKSAKELIVSDALLDKRFANNPAVTNAPHVRFYAGVPLTTHDGHSLGSLCILDTKPRQLSDSQLHLLKVLAKRIVLITEFDFSLNIMKEQYLEAKSSEMKLRSFFESSGSCHVLLGREMEILAFNKNMADFIEKMHYVSLSIGINICQILKDKHLETFKADYKKALNGKTVEFEREVNYRGELIWWHVIFEPQYDQQRNIIGVSYNATDITEQKQYEQQILAQNESLKKIAYVQSHELRRPVASIMGLMEIIKNENYKPAREELMMMEKAVQELDERIRNIVSMTCNKVHQKNAAELYPTLKKSS</sequence>
<reference evidence="4" key="1">
    <citation type="submission" date="2020-12" db="EMBL/GenBank/DDBJ databases">
        <title>Bacterial novel species Mucilaginibacter sp. SD-g isolated from soil.</title>
        <authorList>
            <person name="Jung H.-Y."/>
        </authorList>
    </citation>
    <scope>NUCLEOTIDE SEQUENCE</scope>
    <source>
        <strain evidence="4">SD-g</strain>
    </source>
</reference>
<dbReference type="InterPro" id="IPR003661">
    <property type="entry name" value="HisK_dim/P_dom"/>
</dbReference>
<dbReference type="InterPro" id="IPR000700">
    <property type="entry name" value="PAS-assoc_C"/>
</dbReference>
<dbReference type="InterPro" id="IPR029016">
    <property type="entry name" value="GAF-like_dom_sf"/>
</dbReference>
<dbReference type="Gene3D" id="1.10.287.130">
    <property type="match status" value="1"/>
</dbReference>
<dbReference type="Pfam" id="PF01590">
    <property type="entry name" value="GAF"/>
    <property type="match status" value="1"/>
</dbReference>
<dbReference type="RefSeq" id="WP_200065339.1">
    <property type="nucleotide sequence ID" value="NZ_JAEHFW010000001.1"/>
</dbReference>
<accession>A0A934UMH5</accession>
<organism evidence="4 5">
    <name type="scientific">Mucilaginibacter segetis</name>
    <dbReference type="NCBI Taxonomy" id="2793071"/>
    <lineage>
        <taxon>Bacteria</taxon>
        <taxon>Pseudomonadati</taxon>
        <taxon>Bacteroidota</taxon>
        <taxon>Sphingobacteriia</taxon>
        <taxon>Sphingobacteriales</taxon>
        <taxon>Sphingobacteriaceae</taxon>
        <taxon>Mucilaginibacter</taxon>
    </lineage>
</organism>
<dbReference type="InterPro" id="IPR036097">
    <property type="entry name" value="HisK_dim/P_sf"/>
</dbReference>
<dbReference type="InterPro" id="IPR000014">
    <property type="entry name" value="PAS"/>
</dbReference>
<dbReference type="EC" id="2.7.13.3" evidence="2"/>
<dbReference type="PROSITE" id="PS50113">
    <property type="entry name" value="PAC"/>
    <property type="match status" value="1"/>
</dbReference>
<dbReference type="CDD" id="cd00082">
    <property type="entry name" value="HisKA"/>
    <property type="match status" value="1"/>
</dbReference>
<proteinExistence type="predicted"/>
<dbReference type="InterPro" id="IPR035965">
    <property type="entry name" value="PAS-like_dom_sf"/>
</dbReference>
<comment type="caution">
    <text evidence="4">The sequence shown here is derived from an EMBL/GenBank/DDBJ whole genome shotgun (WGS) entry which is preliminary data.</text>
</comment>
<keyword evidence="5" id="KW-1185">Reference proteome</keyword>
<dbReference type="PANTHER" id="PTHR43102">
    <property type="entry name" value="SLR1143 PROTEIN"/>
    <property type="match status" value="1"/>
</dbReference>
<dbReference type="SUPFAM" id="SSF47384">
    <property type="entry name" value="Homodimeric domain of signal transducing histidine kinase"/>
    <property type="match status" value="1"/>
</dbReference>
<evidence type="ECO:0000313" key="4">
    <source>
        <dbReference type="EMBL" id="MBK0378892.1"/>
    </source>
</evidence>
<dbReference type="NCBIfam" id="TIGR00229">
    <property type="entry name" value="sensory_box"/>
    <property type="match status" value="1"/>
</dbReference>